<feature type="coiled-coil region" evidence="1">
    <location>
        <begin position="30"/>
        <end position="81"/>
    </location>
</feature>
<sequence>MNLREPKTQQTIVFFIILILIVILFFRFPYSANQNRIKALTAQRDSLQIKVQKAEAAKARLPELQSRIARLEAEWEVAKEMLPQEKEIPKLIQQISNSGTKAGVSFLLFKPSGPVQKPNTNYSEIPVQIKVACGYHQLGKFLSNVGNLSRIVNVPSIKIAPGKDRSTEAELQAITYTLAKGKEVPSAVPRRR</sequence>
<dbReference type="AlphaFoldDB" id="A0A7C4TGW4"/>
<name>A0A7C4TGW4_UNCW3</name>
<evidence type="ECO:0000256" key="1">
    <source>
        <dbReference type="SAM" id="Coils"/>
    </source>
</evidence>
<keyword evidence="2" id="KW-0812">Transmembrane</keyword>
<evidence type="ECO:0000313" key="3">
    <source>
        <dbReference type="EMBL" id="HGV96709.1"/>
    </source>
</evidence>
<keyword evidence="1" id="KW-0175">Coiled coil</keyword>
<dbReference type="PANTHER" id="PTHR39555:SF1">
    <property type="entry name" value="TYPE IV PILUS INNER MEMBRANE COMPONENT PILO"/>
    <property type="match status" value="1"/>
</dbReference>
<comment type="caution">
    <text evidence="3">The sequence shown here is derived from an EMBL/GenBank/DDBJ whole genome shotgun (WGS) entry which is preliminary data.</text>
</comment>
<proteinExistence type="predicted"/>
<dbReference type="EMBL" id="DTGZ01000004">
    <property type="protein sequence ID" value="HGV96709.1"/>
    <property type="molecule type" value="Genomic_DNA"/>
</dbReference>
<accession>A0A7C4TGW4</accession>
<reference evidence="3" key="1">
    <citation type="journal article" date="2020" name="mSystems">
        <title>Genome- and Community-Level Interaction Insights into Carbon Utilization and Element Cycling Functions of Hydrothermarchaeota in Hydrothermal Sediment.</title>
        <authorList>
            <person name="Zhou Z."/>
            <person name="Liu Y."/>
            <person name="Xu W."/>
            <person name="Pan J."/>
            <person name="Luo Z.H."/>
            <person name="Li M."/>
        </authorList>
    </citation>
    <scope>NUCLEOTIDE SEQUENCE [LARGE SCALE GENOMIC DNA]</scope>
    <source>
        <strain evidence="3">SpSt-774</strain>
    </source>
</reference>
<keyword evidence="2" id="KW-1133">Transmembrane helix</keyword>
<organism evidence="3">
    <name type="scientific">candidate division WOR-3 bacterium</name>
    <dbReference type="NCBI Taxonomy" id="2052148"/>
    <lineage>
        <taxon>Bacteria</taxon>
        <taxon>Bacteria division WOR-3</taxon>
    </lineage>
</organism>
<dbReference type="InterPro" id="IPR007445">
    <property type="entry name" value="PilO"/>
</dbReference>
<protein>
    <recommendedName>
        <fullName evidence="4">Pilus assembly protein PilO</fullName>
    </recommendedName>
</protein>
<dbReference type="InterPro" id="IPR014717">
    <property type="entry name" value="Transl_elong_EF1B/ribsomal_bS6"/>
</dbReference>
<dbReference type="Pfam" id="PF04350">
    <property type="entry name" value="PilO"/>
    <property type="match status" value="1"/>
</dbReference>
<gene>
    <name evidence="3" type="ORF">ENV60_00205</name>
</gene>
<dbReference type="Gene3D" id="3.30.70.60">
    <property type="match status" value="1"/>
</dbReference>
<feature type="transmembrane region" description="Helical" evidence="2">
    <location>
        <begin position="12"/>
        <end position="30"/>
    </location>
</feature>
<keyword evidence="2" id="KW-0472">Membrane</keyword>
<dbReference type="GO" id="GO:0043107">
    <property type="term" value="P:type IV pilus-dependent motility"/>
    <property type="evidence" value="ECO:0007669"/>
    <property type="project" value="InterPro"/>
</dbReference>
<dbReference type="GO" id="GO:0043683">
    <property type="term" value="P:type IV pilus assembly"/>
    <property type="evidence" value="ECO:0007669"/>
    <property type="project" value="InterPro"/>
</dbReference>
<evidence type="ECO:0000256" key="2">
    <source>
        <dbReference type="SAM" id="Phobius"/>
    </source>
</evidence>
<evidence type="ECO:0008006" key="4">
    <source>
        <dbReference type="Google" id="ProtNLM"/>
    </source>
</evidence>
<dbReference type="PANTHER" id="PTHR39555">
    <property type="entry name" value="FIMBRIAL ASSEMBLY PROTEIN PILO-LIKE PROTEIN-RELATED"/>
    <property type="match status" value="1"/>
</dbReference>